<feature type="region of interest" description="Disordered" evidence="1">
    <location>
        <begin position="41"/>
        <end position="60"/>
    </location>
</feature>
<protein>
    <submittedName>
        <fullName evidence="2">Uncharacterized protein</fullName>
    </submittedName>
</protein>
<evidence type="ECO:0000256" key="1">
    <source>
        <dbReference type="SAM" id="MobiDB-lite"/>
    </source>
</evidence>
<name>A0ABM9R3Z9_BIFLI</name>
<keyword evidence="3" id="KW-1185">Reference proteome</keyword>
<sequence>MLIVDSMASITGESAILEKHREAIERDGPRMVTQAVGKNTFYGGSVKPDRDDKQSSSPNSYFQTGYKSLMDLAIRRILVVVATPEV</sequence>
<evidence type="ECO:0000313" key="3">
    <source>
        <dbReference type="Proteomes" id="UP000043107"/>
    </source>
</evidence>
<accession>A0ABM9R3Z9</accession>
<comment type="caution">
    <text evidence="2">The sequence shown here is derived from an EMBL/GenBank/DDBJ whole genome shotgun (WGS) entry which is preliminary data.</text>
</comment>
<gene>
    <name evidence="2" type="ORF">BLIC_c01068</name>
</gene>
<proteinExistence type="predicted"/>
<organism evidence="2 3">
    <name type="scientific">Bifidobacterium longum subsp. infantis</name>
    <dbReference type="NCBI Taxonomy" id="1682"/>
    <lineage>
        <taxon>Bacteria</taxon>
        <taxon>Bacillati</taxon>
        <taxon>Actinomycetota</taxon>
        <taxon>Actinomycetes</taxon>
        <taxon>Bifidobacteriales</taxon>
        <taxon>Bifidobacteriaceae</taxon>
        <taxon>Bifidobacterium</taxon>
    </lineage>
</organism>
<evidence type="ECO:0000313" key="2">
    <source>
        <dbReference type="EMBL" id="CEF00623.1"/>
    </source>
</evidence>
<dbReference type="RefSeq" id="WP_014484758.1">
    <property type="nucleotide sequence ID" value="NZ_CCWO01000022.1"/>
</dbReference>
<reference evidence="2 3" key="1">
    <citation type="submission" date="2014-09" db="EMBL/GenBank/DDBJ databases">
        <authorList>
            <person name="Bertelli C."/>
        </authorList>
    </citation>
    <scope>NUCLEOTIDE SEQUENCE [LARGE SCALE GENOMIC DNA]</scope>
    <source>
        <strain evidence="2 3">BIC1401111250</strain>
    </source>
</reference>
<dbReference type="EMBL" id="CCWP01000021">
    <property type="protein sequence ID" value="CEF00623.1"/>
    <property type="molecule type" value="Genomic_DNA"/>
</dbReference>
<dbReference type="Proteomes" id="UP000043107">
    <property type="component" value="Unassembled WGS sequence"/>
</dbReference>